<gene>
    <name evidence="3" type="ORF">GCM10014713_08600</name>
</gene>
<dbReference type="EMBL" id="BMQQ01000002">
    <property type="protein sequence ID" value="GGT18070.1"/>
    <property type="molecule type" value="Genomic_DNA"/>
</dbReference>
<keyword evidence="4" id="KW-1185">Reference proteome</keyword>
<proteinExistence type="predicted"/>
<feature type="compositionally biased region" description="Polar residues" evidence="1">
    <location>
        <begin position="116"/>
        <end position="127"/>
    </location>
</feature>
<feature type="region of interest" description="Disordered" evidence="1">
    <location>
        <begin position="275"/>
        <end position="300"/>
    </location>
</feature>
<feature type="chain" id="PRO_5039071271" evidence="2">
    <location>
        <begin position="21"/>
        <end position="312"/>
    </location>
</feature>
<evidence type="ECO:0000313" key="4">
    <source>
        <dbReference type="Proteomes" id="UP000619486"/>
    </source>
</evidence>
<dbReference type="RefSeq" id="WP_189199947.1">
    <property type="nucleotide sequence ID" value="NZ_BMQQ01000002.1"/>
</dbReference>
<accession>A0A918GXE8</accession>
<evidence type="ECO:0000313" key="3">
    <source>
        <dbReference type="EMBL" id="GGT18070.1"/>
    </source>
</evidence>
<dbReference type="Proteomes" id="UP000619486">
    <property type="component" value="Unassembled WGS sequence"/>
</dbReference>
<feature type="region of interest" description="Disordered" evidence="1">
    <location>
        <begin position="106"/>
        <end position="175"/>
    </location>
</feature>
<name>A0A918GXE8_9ACTN</name>
<dbReference type="AlphaFoldDB" id="A0A918GXE8"/>
<feature type="compositionally biased region" description="Low complexity" evidence="1">
    <location>
        <begin position="285"/>
        <end position="300"/>
    </location>
</feature>
<sequence length="312" mass="32994">MPRKAILLSALSLVPLSVLVHPAAAEHGTPGVDDMPKAQAFDGNTALPSVREVTKLCSTGSACTFAIDPTKSREYTSAVVSVSNGVINCTDTEMLVRRTVKFETGSRDNIGGEISGSATLEGTVDNTTDVRGETAAETATESSHTDHSSPKDKGPNSEDKTSTTNKTQTTAEAKNSLHLGAKASFTMAFKATYFHEWTTTNTEQTEVEFRIKAKDEIQFGVMNAMSRTIGNLMVGGTGKIVKNIAVDSPSTLNSSTIVAQTFTNPDKCLKLRPSGAIAKPPKPPGTRARPPATPAVSTAPLLDTDGRWVRIG</sequence>
<feature type="compositionally biased region" description="Basic and acidic residues" evidence="1">
    <location>
        <begin position="143"/>
        <end position="161"/>
    </location>
</feature>
<keyword evidence="2" id="KW-0732">Signal</keyword>
<evidence type="ECO:0000256" key="2">
    <source>
        <dbReference type="SAM" id="SignalP"/>
    </source>
</evidence>
<feature type="signal peptide" evidence="2">
    <location>
        <begin position="1"/>
        <end position="20"/>
    </location>
</feature>
<comment type="caution">
    <text evidence="3">The sequence shown here is derived from an EMBL/GenBank/DDBJ whole genome shotgun (WGS) entry which is preliminary data.</text>
</comment>
<organism evidence="3 4">
    <name type="scientific">Streptomyces purpureus</name>
    <dbReference type="NCBI Taxonomy" id="1951"/>
    <lineage>
        <taxon>Bacteria</taxon>
        <taxon>Bacillati</taxon>
        <taxon>Actinomycetota</taxon>
        <taxon>Actinomycetes</taxon>
        <taxon>Kitasatosporales</taxon>
        <taxon>Streptomycetaceae</taxon>
        <taxon>Streptomyces</taxon>
    </lineage>
</organism>
<reference evidence="3" key="1">
    <citation type="journal article" date="2014" name="Int. J. Syst. Evol. Microbiol.">
        <title>Complete genome sequence of Corynebacterium casei LMG S-19264T (=DSM 44701T), isolated from a smear-ripened cheese.</title>
        <authorList>
            <consortium name="US DOE Joint Genome Institute (JGI-PGF)"/>
            <person name="Walter F."/>
            <person name="Albersmeier A."/>
            <person name="Kalinowski J."/>
            <person name="Ruckert C."/>
        </authorList>
    </citation>
    <scope>NUCLEOTIDE SEQUENCE</scope>
    <source>
        <strain evidence="3">JCM 3172</strain>
    </source>
</reference>
<protein>
    <submittedName>
        <fullName evidence="3">Uncharacterized protein</fullName>
    </submittedName>
</protein>
<reference evidence="3" key="2">
    <citation type="submission" date="2020-09" db="EMBL/GenBank/DDBJ databases">
        <authorList>
            <person name="Sun Q."/>
            <person name="Ohkuma M."/>
        </authorList>
    </citation>
    <scope>NUCLEOTIDE SEQUENCE</scope>
    <source>
        <strain evidence="3">JCM 3172</strain>
    </source>
</reference>
<evidence type="ECO:0000256" key="1">
    <source>
        <dbReference type="SAM" id="MobiDB-lite"/>
    </source>
</evidence>